<organism evidence="2">
    <name type="scientific">uncultured Thermomicrobiales bacterium</name>
    <dbReference type="NCBI Taxonomy" id="1645740"/>
    <lineage>
        <taxon>Bacteria</taxon>
        <taxon>Pseudomonadati</taxon>
        <taxon>Thermomicrobiota</taxon>
        <taxon>Thermomicrobia</taxon>
        <taxon>Thermomicrobiales</taxon>
        <taxon>environmental samples</taxon>
    </lineage>
</organism>
<feature type="compositionally biased region" description="Basic residues" evidence="1">
    <location>
        <begin position="1"/>
        <end position="10"/>
    </location>
</feature>
<evidence type="ECO:0000313" key="2">
    <source>
        <dbReference type="EMBL" id="CAA9540522.1"/>
    </source>
</evidence>
<name>A0A6J4U478_9BACT</name>
<accession>A0A6J4U478</accession>
<evidence type="ECO:0000256" key="1">
    <source>
        <dbReference type="SAM" id="MobiDB-lite"/>
    </source>
</evidence>
<reference evidence="2" key="1">
    <citation type="submission" date="2020-02" db="EMBL/GenBank/DDBJ databases">
        <authorList>
            <person name="Meier V. D."/>
        </authorList>
    </citation>
    <scope>NUCLEOTIDE SEQUENCE</scope>
    <source>
        <strain evidence="2">AVDCRST_MAG70</strain>
    </source>
</reference>
<protein>
    <submittedName>
        <fullName evidence="2">Uncharacterized protein</fullName>
    </submittedName>
</protein>
<feature type="region of interest" description="Disordered" evidence="1">
    <location>
        <begin position="1"/>
        <end position="63"/>
    </location>
</feature>
<proteinExistence type="predicted"/>
<dbReference type="AlphaFoldDB" id="A0A6J4U478"/>
<dbReference type="EMBL" id="CADCWH010000013">
    <property type="protein sequence ID" value="CAA9540522.1"/>
    <property type="molecule type" value="Genomic_DNA"/>
</dbReference>
<sequence length="63" mass="7063">MDVPRRPRSRHQTEGPEAPNPASQNLRCHGRRAWQDAGGRGTRDDHEGDLTDTLTLDDDALRS</sequence>
<gene>
    <name evidence="2" type="ORF">AVDCRST_MAG70-66</name>
</gene>